<evidence type="ECO:0008006" key="3">
    <source>
        <dbReference type="Google" id="ProtNLM"/>
    </source>
</evidence>
<sequence length="408" mass="46965">MVKKNNLFLASLSILVLLSLFCKKEPDYPEPINVSNNPGRSEWPSIAVDSKGTVHLVWTDDTPYGQAAGNQQILYAFKPKGGSWSIPVNVSNTRYSARFPSIAVDKDDRLHLAWQQFLDLNYWWGWVIFYSQKSESGEWTPPETLWAPAPPSEPKLAIDSLGNIHMIFCVSYSAYRVDLFYTMKTPQTGWTRPVGLNPPPRKPVMEPSIGVSKKGDVNIIWEAFFVRNDSLFEEEIFYTEKPAGQNWISPINISNTYESSFAPSLAVDPDNNVHIVWVDCQFSSPIGAEYAYRSRLANGEWTPIEIIWPEIIDQPSTSHYIIVADNKVHFLWQDNYKDPYRGGIYYSQRTENNWSKPKVIHKIGKDYMGVSWMSFVGDKEGVFHITYSQHKYGEEENDVYYLEYKYDK</sequence>
<gene>
    <name evidence="2" type="ORF">ENX07_05110</name>
</gene>
<organism evidence="2">
    <name type="scientific">candidate division WOR-3 bacterium</name>
    <dbReference type="NCBI Taxonomy" id="2052148"/>
    <lineage>
        <taxon>Bacteria</taxon>
        <taxon>Bacteria division WOR-3</taxon>
    </lineage>
</organism>
<keyword evidence="1" id="KW-0732">Signal</keyword>
<dbReference type="InterPro" id="IPR036278">
    <property type="entry name" value="Sialidase_sf"/>
</dbReference>
<feature type="signal peptide" evidence="1">
    <location>
        <begin position="1"/>
        <end position="24"/>
    </location>
</feature>
<evidence type="ECO:0000256" key="1">
    <source>
        <dbReference type="SAM" id="SignalP"/>
    </source>
</evidence>
<comment type="caution">
    <text evidence="2">The sequence shown here is derived from an EMBL/GenBank/DDBJ whole genome shotgun (WGS) entry which is preliminary data.</text>
</comment>
<protein>
    <recommendedName>
        <fullName evidence="3">Exo-alpha-sialidase</fullName>
    </recommendedName>
</protein>
<dbReference type="AlphaFoldDB" id="A0A7C3YSY3"/>
<dbReference type="SUPFAM" id="SSF50939">
    <property type="entry name" value="Sialidases"/>
    <property type="match status" value="1"/>
</dbReference>
<dbReference type="EMBL" id="DTMQ01000036">
    <property type="protein sequence ID" value="HGE99433.1"/>
    <property type="molecule type" value="Genomic_DNA"/>
</dbReference>
<accession>A0A7C3YSY3</accession>
<name>A0A7C3YSY3_UNCW3</name>
<feature type="chain" id="PRO_5028256827" description="Exo-alpha-sialidase" evidence="1">
    <location>
        <begin position="25"/>
        <end position="408"/>
    </location>
</feature>
<proteinExistence type="predicted"/>
<reference evidence="2" key="1">
    <citation type="journal article" date="2020" name="mSystems">
        <title>Genome- and Community-Level Interaction Insights into Carbon Utilization and Element Cycling Functions of Hydrothermarchaeota in Hydrothermal Sediment.</title>
        <authorList>
            <person name="Zhou Z."/>
            <person name="Liu Y."/>
            <person name="Xu W."/>
            <person name="Pan J."/>
            <person name="Luo Z.H."/>
            <person name="Li M."/>
        </authorList>
    </citation>
    <scope>NUCLEOTIDE SEQUENCE [LARGE SCALE GENOMIC DNA]</scope>
    <source>
        <strain evidence="2">SpSt-906</strain>
    </source>
</reference>
<evidence type="ECO:0000313" key="2">
    <source>
        <dbReference type="EMBL" id="HGE99433.1"/>
    </source>
</evidence>